<name>A0ABW3CPX0_9ACTN</name>
<dbReference type="PANTHER" id="PTHR36842:SF1">
    <property type="entry name" value="PROTEIN TOLB"/>
    <property type="match status" value="1"/>
</dbReference>
<accession>A0ABW3CPX0</accession>
<organism evidence="2 3">
    <name type="scientific">Actinomadura adrarensis</name>
    <dbReference type="NCBI Taxonomy" id="1819600"/>
    <lineage>
        <taxon>Bacteria</taxon>
        <taxon>Bacillati</taxon>
        <taxon>Actinomycetota</taxon>
        <taxon>Actinomycetes</taxon>
        <taxon>Streptosporangiales</taxon>
        <taxon>Thermomonosporaceae</taxon>
        <taxon>Actinomadura</taxon>
    </lineage>
</organism>
<feature type="non-terminal residue" evidence="2">
    <location>
        <position position="454"/>
    </location>
</feature>
<dbReference type="InterPro" id="IPR011659">
    <property type="entry name" value="WD40"/>
</dbReference>
<dbReference type="Gene3D" id="2.120.10.30">
    <property type="entry name" value="TolB, C-terminal domain"/>
    <property type="match status" value="2"/>
</dbReference>
<dbReference type="EMBL" id="JBHTIR010003889">
    <property type="protein sequence ID" value="MFD0855975.1"/>
    <property type="molecule type" value="Genomic_DNA"/>
</dbReference>
<dbReference type="Pfam" id="PF07676">
    <property type="entry name" value="PD40"/>
    <property type="match status" value="3"/>
</dbReference>
<evidence type="ECO:0000313" key="2">
    <source>
        <dbReference type="EMBL" id="MFD0855975.1"/>
    </source>
</evidence>
<sequence>MDVPSSGRDVLEPALSPDGECLYYAERLVNPRIYVDANHETFAIRRLRFASGETDTVVGGIGGAIRPALSPDGTKLAFIRRVMAKTVLFCLDLETGRQYPVFDGLDRDNQAVWEIQGNYYPRFSWFPDNRTVAIWAGGKLNRIDMASGACTPIPFRAECRHTLIDPVRAVHDLAPDKVEVKTVRHLAVAPGGDDVAFIALSRLWHTTLGKDAVAPVGDHSQHALEPSYSRDGKWLAYVSWDDESGSTLNVCPRDGWDHSRVVTTSTGVIRQPAFSPDGKLLAYRLQDHDPNLGGSRARPGLYVVDATGAGTPPRYLGPCDDFPIFSPDGSRVYGNVTDSSGEEPVDVIVSVDLDGRDKREHARAVDPDTYELRLSPDHKWLGFRYASEYHVVPYRETGRPLAVSVATTEVPSHRLTENGGYALAWSSDGTSVHWAVGPDLHRRTTTDFETATPA</sequence>
<comment type="similarity">
    <text evidence="1">Belongs to the TolB family.</text>
</comment>
<reference evidence="3" key="1">
    <citation type="journal article" date="2019" name="Int. J. Syst. Evol. Microbiol.">
        <title>The Global Catalogue of Microorganisms (GCM) 10K type strain sequencing project: providing services to taxonomists for standard genome sequencing and annotation.</title>
        <authorList>
            <consortium name="The Broad Institute Genomics Platform"/>
            <consortium name="The Broad Institute Genome Sequencing Center for Infectious Disease"/>
            <person name="Wu L."/>
            <person name="Ma J."/>
        </authorList>
    </citation>
    <scope>NUCLEOTIDE SEQUENCE [LARGE SCALE GENOMIC DNA]</scope>
    <source>
        <strain evidence="3">JCM 31696</strain>
    </source>
</reference>
<gene>
    <name evidence="2" type="ORF">ACFQ07_27295</name>
</gene>
<comment type="caution">
    <text evidence="2">The sequence shown here is derived from an EMBL/GenBank/DDBJ whole genome shotgun (WGS) entry which is preliminary data.</text>
</comment>
<dbReference type="PANTHER" id="PTHR36842">
    <property type="entry name" value="PROTEIN TOLB HOMOLOG"/>
    <property type="match status" value="1"/>
</dbReference>
<proteinExistence type="inferred from homology"/>
<keyword evidence="3" id="KW-1185">Reference proteome</keyword>
<evidence type="ECO:0000256" key="1">
    <source>
        <dbReference type="ARBA" id="ARBA00009820"/>
    </source>
</evidence>
<dbReference type="SUPFAM" id="SSF82171">
    <property type="entry name" value="DPP6 N-terminal domain-like"/>
    <property type="match status" value="1"/>
</dbReference>
<dbReference type="Proteomes" id="UP001597083">
    <property type="component" value="Unassembled WGS sequence"/>
</dbReference>
<protein>
    <submittedName>
        <fullName evidence="2">TolB family protein</fullName>
    </submittedName>
</protein>
<dbReference type="InterPro" id="IPR011042">
    <property type="entry name" value="6-blade_b-propeller_TolB-like"/>
</dbReference>
<evidence type="ECO:0000313" key="3">
    <source>
        <dbReference type="Proteomes" id="UP001597083"/>
    </source>
</evidence>